<dbReference type="InterPro" id="IPR036515">
    <property type="entry name" value="Transposase_17_sf"/>
</dbReference>
<reference evidence="2 3" key="1">
    <citation type="submission" date="2015-05" db="EMBL/GenBank/DDBJ databases">
        <title>Genome sequencing and analysis of members of genus Stenotrophomonas.</title>
        <authorList>
            <person name="Patil P.P."/>
            <person name="Midha S."/>
            <person name="Patil P.B."/>
        </authorList>
    </citation>
    <scope>NUCLEOTIDE SEQUENCE [LARGE SCALE GENOMIC DNA]</scope>
    <source>
        <strain evidence="2 3">DSM 18941</strain>
    </source>
</reference>
<name>A0A0R0CSR1_9GAMM</name>
<organism evidence="2 3">
    <name type="scientific">Stenotrophomonas terrae</name>
    <dbReference type="NCBI Taxonomy" id="405446"/>
    <lineage>
        <taxon>Bacteria</taxon>
        <taxon>Pseudomonadati</taxon>
        <taxon>Pseudomonadota</taxon>
        <taxon>Gammaproteobacteria</taxon>
        <taxon>Lysobacterales</taxon>
        <taxon>Lysobacteraceae</taxon>
        <taxon>Stenotrophomonas</taxon>
    </lineage>
</organism>
<keyword evidence="3" id="KW-1185">Reference proteome</keyword>
<dbReference type="GO" id="GO:0006313">
    <property type="term" value="P:DNA transposition"/>
    <property type="evidence" value="ECO:0007669"/>
    <property type="project" value="InterPro"/>
</dbReference>
<protein>
    <recommendedName>
        <fullName evidence="1">Transposase IS200-like domain-containing protein</fullName>
    </recommendedName>
</protein>
<proteinExistence type="predicted"/>
<evidence type="ECO:0000313" key="2">
    <source>
        <dbReference type="EMBL" id="KRG72411.1"/>
    </source>
</evidence>
<sequence>MVNYRRNRIAGGTYFFTVTLRDRRSDLLVREIDALKRAWRNAARRVPHLVLAAVVLPEHLHAVIQLDASTDDYPRLWQDIKKGFTRRVFAPGYRSPWQARYWERTIRDEAQLQACVDYVHINPLKHGWVTAVCDWRHSTFHRYVREGLLPEDWACDESTPDVGFGEPAR</sequence>
<gene>
    <name evidence="2" type="ORF">ABB27_01790</name>
</gene>
<dbReference type="InterPro" id="IPR002686">
    <property type="entry name" value="Transposase_17"/>
</dbReference>
<dbReference type="GO" id="GO:0043565">
    <property type="term" value="F:sequence-specific DNA binding"/>
    <property type="evidence" value="ECO:0007669"/>
    <property type="project" value="TreeGrafter"/>
</dbReference>
<accession>A0A0R0CSR1</accession>
<feature type="domain" description="Transposase IS200-like" evidence="1">
    <location>
        <begin position="9"/>
        <end position="122"/>
    </location>
</feature>
<dbReference type="AlphaFoldDB" id="A0A0R0CSR1"/>
<dbReference type="PATRIC" id="fig|405446.3.peg.2600"/>
<dbReference type="EMBL" id="LDJJ01000005">
    <property type="protein sequence ID" value="KRG72411.1"/>
    <property type="molecule type" value="Genomic_DNA"/>
</dbReference>
<evidence type="ECO:0000313" key="3">
    <source>
        <dbReference type="Proteomes" id="UP000051863"/>
    </source>
</evidence>
<evidence type="ECO:0000259" key="1">
    <source>
        <dbReference type="SMART" id="SM01321"/>
    </source>
</evidence>
<dbReference type="OrthoDB" id="9794403at2"/>
<dbReference type="GO" id="GO:0004803">
    <property type="term" value="F:transposase activity"/>
    <property type="evidence" value="ECO:0007669"/>
    <property type="project" value="InterPro"/>
</dbReference>
<dbReference type="SUPFAM" id="SSF143422">
    <property type="entry name" value="Transposase IS200-like"/>
    <property type="match status" value="1"/>
</dbReference>
<comment type="caution">
    <text evidence="2">The sequence shown here is derived from an EMBL/GenBank/DDBJ whole genome shotgun (WGS) entry which is preliminary data.</text>
</comment>
<dbReference type="NCBIfam" id="NF047646">
    <property type="entry name" value="REP_Tyr_transpos"/>
    <property type="match status" value="1"/>
</dbReference>
<dbReference type="InterPro" id="IPR052715">
    <property type="entry name" value="RAYT_transposase"/>
</dbReference>
<dbReference type="Gene3D" id="3.30.70.1290">
    <property type="entry name" value="Transposase IS200-like"/>
    <property type="match status" value="1"/>
</dbReference>
<dbReference type="RefSeq" id="WP_057626507.1">
    <property type="nucleotide sequence ID" value="NZ_LDJJ01000005.1"/>
</dbReference>
<dbReference type="Proteomes" id="UP000051863">
    <property type="component" value="Unassembled WGS sequence"/>
</dbReference>
<dbReference type="PANTHER" id="PTHR36966:SF1">
    <property type="entry name" value="REP-ASSOCIATED TYROSINE TRANSPOSASE"/>
    <property type="match status" value="1"/>
</dbReference>
<dbReference type="PANTHER" id="PTHR36966">
    <property type="entry name" value="REP-ASSOCIATED TYROSINE TRANSPOSASE"/>
    <property type="match status" value="1"/>
</dbReference>
<dbReference type="SMART" id="SM01321">
    <property type="entry name" value="Y1_Tnp"/>
    <property type="match status" value="1"/>
</dbReference>